<evidence type="ECO:0000313" key="2">
    <source>
        <dbReference type="Proteomes" id="UP001060085"/>
    </source>
</evidence>
<dbReference type="EMBL" id="CM044703">
    <property type="protein sequence ID" value="KAI5672944.1"/>
    <property type="molecule type" value="Genomic_DNA"/>
</dbReference>
<reference evidence="2" key="1">
    <citation type="journal article" date="2023" name="Nat. Plants">
        <title>Single-cell RNA sequencing provides a high-resolution roadmap for understanding the multicellular compartmentation of specialized metabolism.</title>
        <authorList>
            <person name="Sun S."/>
            <person name="Shen X."/>
            <person name="Li Y."/>
            <person name="Li Y."/>
            <person name="Wang S."/>
            <person name="Li R."/>
            <person name="Zhang H."/>
            <person name="Shen G."/>
            <person name="Guo B."/>
            <person name="Wei J."/>
            <person name="Xu J."/>
            <person name="St-Pierre B."/>
            <person name="Chen S."/>
            <person name="Sun C."/>
        </authorList>
    </citation>
    <scope>NUCLEOTIDE SEQUENCE [LARGE SCALE GENOMIC DNA]</scope>
</reference>
<organism evidence="1 2">
    <name type="scientific">Catharanthus roseus</name>
    <name type="common">Madagascar periwinkle</name>
    <name type="synonym">Vinca rosea</name>
    <dbReference type="NCBI Taxonomy" id="4058"/>
    <lineage>
        <taxon>Eukaryota</taxon>
        <taxon>Viridiplantae</taxon>
        <taxon>Streptophyta</taxon>
        <taxon>Embryophyta</taxon>
        <taxon>Tracheophyta</taxon>
        <taxon>Spermatophyta</taxon>
        <taxon>Magnoliopsida</taxon>
        <taxon>eudicotyledons</taxon>
        <taxon>Gunneridae</taxon>
        <taxon>Pentapetalae</taxon>
        <taxon>asterids</taxon>
        <taxon>lamiids</taxon>
        <taxon>Gentianales</taxon>
        <taxon>Apocynaceae</taxon>
        <taxon>Rauvolfioideae</taxon>
        <taxon>Vinceae</taxon>
        <taxon>Catharanthinae</taxon>
        <taxon>Catharanthus</taxon>
    </lineage>
</organism>
<gene>
    <name evidence="1" type="ORF">M9H77_13308</name>
</gene>
<keyword evidence="2" id="KW-1185">Reference proteome</keyword>
<dbReference type="Proteomes" id="UP001060085">
    <property type="component" value="Linkage Group LG03"/>
</dbReference>
<evidence type="ECO:0000313" key="1">
    <source>
        <dbReference type="EMBL" id="KAI5672944.1"/>
    </source>
</evidence>
<protein>
    <submittedName>
        <fullName evidence="1">Uncharacterized protein</fullName>
    </submittedName>
</protein>
<comment type="caution">
    <text evidence="1">The sequence shown here is derived from an EMBL/GenBank/DDBJ whole genome shotgun (WGS) entry which is preliminary data.</text>
</comment>
<accession>A0ACC0BJY2</accession>
<sequence length="433" mass="49507">MPYDDDRPKVDRRTGGDWVFEEVDEQPNAVDNNLDIDKPKETTLQNDERSSAITIRPDYNGKNASSVSVAFPLQAASLPAKCKTFSHFEMTFADYESCEAYEQEPKYSPELYEVTLSRDYRENYAQQEDFSNQLEKGDPGISYKVKIERFLEEHNSKTEVNPTRPFQRYGKGTHPFEPGRERFLISQGLNGKISLLSDGMRYLKPISKVYGKVISRIRSGVSWQGSGWYWRQICSQPKKRCARRGVFTMAECGSSTGERPHAMVAMEMDLDPQDYMHVLENGPWVIMGHYLTVFKWQPNFRPSMKKVTSTLAWVRFPKLPLEFFEKETLMAMGKAIGKVVKIDNTTMGVARGRYARILSRRTLHMRKAKEQATVATSSRLGAPRNDASTTMEENGPYDPWMLRDYDPGSFPLLAEDTFSSLAPDDIFTGGYFP</sequence>
<proteinExistence type="predicted"/>
<name>A0ACC0BJY2_CATRO</name>